<dbReference type="Proteomes" id="UP000616885">
    <property type="component" value="Unassembled WGS sequence"/>
</dbReference>
<dbReference type="AlphaFoldDB" id="A0A8H7NAT9"/>
<proteinExistence type="predicted"/>
<evidence type="ECO:0000313" key="2">
    <source>
        <dbReference type="Proteomes" id="UP000616885"/>
    </source>
</evidence>
<protein>
    <submittedName>
        <fullName evidence="1">Uncharacterized protein</fullName>
    </submittedName>
</protein>
<dbReference type="EMBL" id="JADCTT010000005">
    <property type="protein sequence ID" value="KAF9752340.1"/>
    <property type="molecule type" value="Genomic_DNA"/>
</dbReference>
<gene>
    <name evidence="1" type="ORF">IM811_014134</name>
</gene>
<name>A0A8H7NAT9_BIOOC</name>
<accession>A0A8H7NAT9</accession>
<comment type="caution">
    <text evidence="1">The sequence shown here is derived from an EMBL/GenBank/DDBJ whole genome shotgun (WGS) entry which is preliminary data.</text>
</comment>
<evidence type="ECO:0000313" key="1">
    <source>
        <dbReference type="EMBL" id="KAF9752340.1"/>
    </source>
</evidence>
<organism evidence="1 2">
    <name type="scientific">Bionectria ochroleuca</name>
    <name type="common">Gliocladium roseum</name>
    <dbReference type="NCBI Taxonomy" id="29856"/>
    <lineage>
        <taxon>Eukaryota</taxon>
        <taxon>Fungi</taxon>
        <taxon>Dikarya</taxon>
        <taxon>Ascomycota</taxon>
        <taxon>Pezizomycotina</taxon>
        <taxon>Sordariomycetes</taxon>
        <taxon>Hypocreomycetidae</taxon>
        <taxon>Hypocreales</taxon>
        <taxon>Bionectriaceae</taxon>
        <taxon>Clonostachys</taxon>
    </lineage>
</organism>
<sequence length="128" mass="14565">MADDRNDSNPEDMVHLAQEPVRPCRHPPDRDALVALMPFGVTHRFTFVHTQRPKTAKISAFATCNVVGMDAGACCSAQWKPRLNFHRIHVHLDSNRRSSIANASSLFLREFLLCRLCCFFDLSIPMRL</sequence>
<reference evidence="1" key="1">
    <citation type="submission" date="2020-10" db="EMBL/GenBank/DDBJ databases">
        <title>High-Quality Genome Resource of Clonostachys rosea strain S41 by Oxford Nanopore Long-Read Sequencing.</title>
        <authorList>
            <person name="Wang H."/>
        </authorList>
    </citation>
    <scope>NUCLEOTIDE SEQUENCE</scope>
    <source>
        <strain evidence="1">S41</strain>
    </source>
</reference>